<dbReference type="OrthoDB" id="6387367at2"/>
<dbReference type="InterPro" id="IPR018660">
    <property type="entry name" value="MliC"/>
</dbReference>
<comment type="caution">
    <text evidence="7">The sequence shown here is derived from an EMBL/GenBank/DDBJ whole genome shotgun (WGS) entry which is preliminary data.</text>
</comment>
<evidence type="ECO:0000256" key="5">
    <source>
        <dbReference type="SAM" id="SignalP"/>
    </source>
</evidence>
<evidence type="ECO:0000313" key="8">
    <source>
        <dbReference type="Proteomes" id="UP000215441"/>
    </source>
</evidence>
<dbReference type="RefSeq" id="WP_063462535.1">
    <property type="nucleotide sequence ID" value="NZ_JAMXHW010000025.1"/>
</dbReference>
<evidence type="ECO:0000259" key="6">
    <source>
        <dbReference type="Pfam" id="PF09864"/>
    </source>
</evidence>
<feature type="domain" description="C-type lysozyme inhibitor" evidence="6">
    <location>
        <begin position="41"/>
        <end position="102"/>
    </location>
</feature>
<keyword evidence="8" id="KW-1185">Reference proteome</keyword>
<proteinExistence type="predicted"/>
<accession>A0A235EQB0</accession>
<dbReference type="Gene3D" id="2.40.128.200">
    <property type="match status" value="1"/>
</dbReference>
<dbReference type="SUPFAM" id="SSF141488">
    <property type="entry name" value="YdhA-like"/>
    <property type="match status" value="1"/>
</dbReference>
<name>A0A235EQB0_9BURK</name>
<evidence type="ECO:0000313" key="7">
    <source>
        <dbReference type="EMBL" id="OYD50605.1"/>
    </source>
</evidence>
<reference evidence="7 8" key="1">
    <citation type="submission" date="2017-07" db="EMBL/GenBank/DDBJ databases">
        <title>Acidovorax KNDSW TSA 6 genome sequence and assembly.</title>
        <authorList>
            <person name="Mayilraj S."/>
        </authorList>
    </citation>
    <scope>NUCLEOTIDE SEQUENCE [LARGE SCALE GENOMIC DNA]</scope>
    <source>
        <strain evidence="7 8">KNDSW-TSA6</strain>
    </source>
</reference>
<feature type="chain" id="PRO_5011279168" description="C-type lysozyme inhibitor domain-containing protein" evidence="5">
    <location>
        <begin position="27"/>
        <end position="120"/>
    </location>
</feature>
<keyword evidence="3" id="KW-0564">Palmitate</keyword>
<dbReference type="PROSITE" id="PS51257">
    <property type="entry name" value="PROKAR_LIPOPROTEIN"/>
    <property type="match status" value="1"/>
</dbReference>
<dbReference type="AlphaFoldDB" id="A0A235EQB0"/>
<organism evidence="7 8">
    <name type="scientific">Acidovorax kalamii</name>
    <dbReference type="NCBI Taxonomy" id="2004485"/>
    <lineage>
        <taxon>Bacteria</taxon>
        <taxon>Pseudomonadati</taxon>
        <taxon>Pseudomonadota</taxon>
        <taxon>Betaproteobacteria</taxon>
        <taxon>Burkholderiales</taxon>
        <taxon>Comamonadaceae</taxon>
        <taxon>Acidovorax</taxon>
    </lineage>
</organism>
<dbReference type="EMBL" id="NOIG01000005">
    <property type="protein sequence ID" value="OYD50605.1"/>
    <property type="molecule type" value="Genomic_DNA"/>
</dbReference>
<feature type="signal peptide" evidence="5">
    <location>
        <begin position="1"/>
        <end position="26"/>
    </location>
</feature>
<evidence type="ECO:0000256" key="4">
    <source>
        <dbReference type="ARBA" id="ARBA00023288"/>
    </source>
</evidence>
<sequence length="120" mass="12887">MKTMVLLGSGALATLLLSGCASQPPAMQAFSAPADGNSMQYACGNGEKVEMQFYPDQGRSVMRRSGWTVELPRQVAETGYAYSNGPTTVLGKGNELTIQIGHLAPIWCRSNRSMMVAEIK</sequence>
<keyword evidence="2" id="KW-0472">Membrane</keyword>
<protein>
    <recommendedName>
        <fullName evidence="6">C-type lysozyme inhibitor domain-containing protein</fullName>
    </recommendedName>
</protein>
<gene>
    <name evidence="7" type="ORF">CBY09_07630</name>
</gene>
<dbReference type="Pfam" id="PF09864">
    <property type="entry name" value="MliC"/>
    <property type="match status" value="1"/>
</dbReference>
<evidence type="ECO:0000256" key="1">
    <source>
        <dbReference type="ARBA" id="ARBA00022729"/>
    </source>
</evidence>
<evidence type="ECO:0000256" key="2">
    <source>
        <dbReference type="ARBA" id="ARBA00023136"/>
    </source>
</evidence>
<evidence type="ECO:0000256" key="3">
    <source>
        <dbReference type="ARBA" id="ARBA00023139"/>
    </source>
</evidence>
<dbReference type="InterPro" id="IPR036328">
    <property type="entry name" value="MliC_sf"/>
</dbReference>
<keyword evidence="1 5" id="KW-0732">Signal</keyword>
<dbReference type="Proteomes" id="UP000215441">
    <property type="component" value="Unassembled WGS sequence"/>
</dbReference>
<keyword evidence="4" id="KW-0449">Lipoprotein</keyword>